<protein>
    <submittedName>
        <fullName evidence="3">Excalibur calcium-binding domain-containing protein</fullName>
    </submittedName>
</protein>
<dbReference type="Proteomes" id="UP000785653">
    <property type="component" value="Unassembled WGS sequence"/>
</dbReference>
<name>A0A930LTQ3_9MICC</name>
<sequence length="163" mass="17177">MLKIHAATAGVLAGALLLTGCSTETSEQKTVPAKDSASKTPSPKPSKTKRPKRTPSPSPTPSPSVAPWETYTPTPRATKPRPTRVATQAPVQEPAAVAPAQRVPTQEAPAREAPAQSSVYYKNCAEARAAGAAPIHRGEPGYRAELDRDDDGIACEWTGKTKK</sequence>
<dbReference type="Pfam" id="PF05901">
    <property type="entry name" value="Excalibur"/>
    <property type="match status" value="1"/>
</dbReference>
<dbReference type="InterPro" id="IPR008613">
    <property type="entry name" value="Excalibur_Ca-bd_domain"/>
</dbReference>
<feature type="domain" description="Excalibur calcium-binding" evidence="2">
    <location>
        <begin position="120"/>
        <end position="156"/>
    </location>
</feature>
<proteinExistence type="predicted"/>
<gene>
    <name evidence="3" type="ORF">HXO65_04205</name>
</gene>
<comment type="caution">
    <text evidence="3">The sequence shown here is derived from an EMBL/GenBank/DDBJ whole genome shotgun (WGS) entry which is preliminary data.</text>
</comment>
<dbReference type="AlphaFoldDB" id="A0A930LTQ3"/>
<evidence type="ECO:0000313" key="3">
    <source>
        <dbReference type="EMBL" id="MBF1673395.1"/>
    </source>
</evidence>
<accession>A0A930LTQ3</accession>
<reference evidence="3" key="1">
    <citation type="submission" date="2020-04" db="EMBL/GenBank/DDBJ databases">
        <title>Deep metagenomics examines the oral microbiome during advanced dental caries in children, revealing novel taxa and co-occurrences with host molecules.</title>
        <authorList>
            <person name="Baker J.L."/>
            <person name="Morton J.T."/>
            <person name="Dinis M."/>
            <person name="Alvarez R."/>
            <person name="Tran N.C."/>
            <person name="Knight R."/>
            <person name="Edlund A."/>
        </authorList>
    </citation>
    <scope>NUCLEOTIDE SEQUENCE</scope>
    <source>
        <strain evidence="3">JCVI_47_bin.3</strain>
    </source>
</reference>
<dbReference type="SMART" id="SM00894">
    <property type="entry name" value="Excalibur"/>
    <property type="match status" value="1"/>
</dbReference>
<organism evidence="3 4">
    <name type="scientific">Rothia mucilaginosa</name>
    <dbReference type="NCBI Taxonomy" id="43675"/>
    <lineage>
        <taxon>Bacteria</taxon>
        <taxon>Bacillati</taxon>
        <taxon>Actinomycetota</taxon>
        <taxon>Actinomycetes</taxon>
        <taxon>Micrococcales</taxon>
        <taxon>Micrococcaceae</taxon>
        <taxon>Rothia</taxon>
    </lineage>
</organism>
<evidence type="ECO:0000259" key="2">
    <source>
        <dbReference type="SMART" id="SM00894"/>
    </source>
</evidence>
<feature type="compositionally biased region" description="Low complexity" evidence="1">
    <location>
        <begin position="83"/>
        <end position="106"/>
    </location>
</feature>
<dbReference type="EMBL" id="JABZXS010000041">
    <property type="protein sequence ID" value="MBF1673395.1"/>
    <property type="molecule type" value="Genomic_DNA"/>
</dbReference>
<feature type="region of interest" description="Disordered" evidence="1">
    <location>
        <begin position="24"/>
        <end position="116"/>
    </location>
</feature>
<dbReference type="RefSeq" id="WP_080977152.1">
    <property type="nucleotide sequence ID" value="NZ_JVST01000024.1"/>
</dbReference>
<dbReference type="PROSITE" id="PS51257">
    <property type="entry name" value="PROKAR_LIPOPROTEIN"/>
    <property type="match status" value="1"/>
</dbReference>
<evidence type="ECO:0000313" key="4">
    <source>
        <dbReference type="Proteomes" id="UP000785653"/>
    </source>
</evidence>
<evidence type="ECO:0000256" key="1">
    <source>
        <dbReference type="SAM" id="MobiDB-lite"/>
    </source>
</evidence>
<feature type="compositionally biased region" description="Pro residues" evidence="1">
    <location>
        <begin position="54"/>
        <end position="64"/>
    </location>
</feature>